<protein>
    <submittedName>
        <fullName evidence="2">Glycosyltransferase involved in cell wall biosynthesis</fullName>
    </submittedName>
</protein>
<proteinExistence type="predicted"/>
<evidence type="ECO:0000313" key="2">
    <source>
        <dbReference type="EMBL" id="MBB6123472.1"/>
    </source>
</evidence>
<dbReference type="GO" id="GO:0016740">
    <property type="term" value="F:transferase activity"/>
    <property type="evidence" value="ECO:0007669"/>
    <property type="project" value="UniProtKB-KW"/>
</dbReference>
<reference evidence="2 3" key="1">
    <citation type="submission" date="2020-08" db="EMBL/GenBank/DDBJ databases">
        <title>Genomic Encyclopedia of Type Strains, Phase IV (KMG-IV): sequencing the most valuable type-strain genomes for metagenomic binning, comparative biology and taxonomic classification.</title>
        <authorList>
            <person name="Goeker M."/>
        </authorList>
    </citation>
    <scope>NUCLEOTIDE SEQUENCE [LARGE SCALE GENOMIC DNA]</scope>
    <source>
        <strain evidence="2 3">DSM 102255</strain>
    </source>
</reference>
<dbReference type="Proteomes" id="UP000552700">
    <property type="component" value="Unassembled WGS sequence"/>
</dbReference>
<dbReference type="RefSeq" id="WP_184078402.1">
    <property type="nucleotide sequence ID" value="NZ_JACIJP010000001.1"/>
</dbReference>
<evidence type="ECO:0000313" key="3">
    <source>
        <dbReference type="Proteomes" id="UP000552700"/>
    </source>
</evidence>
<dbReference type="SUPFAM" id="SSF53448">
    <property type="entry name" value="Nucleotide-diphospho-sugar transferases"/>
    <property type="match status" value="1"/>
</dbReference>
<gene>
    <name evidence="2" type="ORF">FHS92_001179</name>
</gene>
<dbReference type="AlphaFoldDB" id="A0A841IZC4"/>
<name>A0A841IZC4_9SPHN</name>
<comment type="caution">
    <text evidence="2">The sequence shown here is derived from an EMBL/GenBank/DDBJ whole genome shotgun (WGS) entry which is preliminary data.</text>
</comment>
<dbReference type="InterPro" id="IPR050834">
    <property type="entry name" value="Glycosyltransf_2"/>
</dbReference>
<sequence length="337" mass="37407">MTQPQVSIVMGSYNGARYIERQLNSLVNQTVPPHEILVADDGSTDETMEIVAAIAAKSAVPIRLWRNPENLGYGENFLQTALKATGDLIAYCDQDDIWRPTKLEKCIPEFADPNVVMVVHQAGLIDGEDNNIGGFDQGISESRTVPPLSYDQLKCFYGFSIMIRRDLLAVIPPNLRGTDPMSGAATMAHDRWTTFLANLAGSTREIAEELVDYRQHNDNLCGAPVGRFYLGNASTIRTWSDIYVRAAREQRALLDRIEPEVMVQFPQLDIAAAKALRDAVVKKGEGRDRVYQARGRIGALARIVGNLFNGTYVQVGSGRFMAQRLAKDVLFIGMRRD</sequence>
<feature type="domain" description="Glycosyltransferase 2-like" evidence="1">
    <location>
        <begin position="7"/>
        <end position="168"/>
    </location>
</feature>
<dbReference type="InterPro" id="IPR029044">
    <property type="entry name" value="Nucleotide-diphossugar_trans"/>
</dbReference>
<evidence type="ECO:0000259" key="1">
    <source>
        <dbReference type="Pfam" id="PF00535"/>
    </source>
</evidence>
<dbReference type="EMBL" id="JACIJP010000001">
    <property type="protein sequence ID" value="MBB6123472.1"/>
    <property type="molecule type" value="Genomic_DNA"/>
</dbReference>
<organism evidence="2 3">
    <name type="scientific">Sphingobium subterraneum</name>
    <dbReference type="NCBI Taxonomy" id="627688"/>
    <lineage>
        <taxon>Bacteria</taxon>
        <taxon>Pseudomonadati</taxon>
        <taxon>Pseudomonadota</taxon>
        <taxon>Alphaproteobacteria</taxon>
        <taxon>Sphingomonadales</taxon>
        <taxon>Sphingomonadaceae</taxon>
        <taxon>Sphingobium</taxon>
    </lineage>
</organism>
<dbReference type="PANTHER" id="PTHR43685:SF11">
    <property type="entry name" value="GLYCOSYLTRANSFERASE TAGX-RELATED"/>
    <property type="match status" value="1"/>
</dbReference>
<dbReference type="PANTHER" id="PTHR43685">
    <property type="entry name" value="GLYCOSYLTRANSFERASE"/>
    <property type="match status" value="1"/>
</dbReference>
<keyword evidence="3" id="KW-1185">Reference proteome</keyword>
<dbReference type="Pfam" id="PF00535">
    <property type="entry name" value="Glycos_transf_2"/>
    <property type="match status" value="1"/>
</dbReference>
<dbReference type="Gene3D" id="3.90.550.10">
    <property type="entry name" value="Spore Coat Polysaccharide Biosynthesis Protein SpsA, Chain A"/>
    <property type="match status" value="1"/>
</dbReference>
<keyword evidence="2" id="KW-0808">Transferase</keyword>
<accession>A0A841IZC4</accession>
<dbReference type="InterPro" id="IPR001173">
    <property type="entry name" value="Glyco_trans_2-like"/>
</dbReference>